<evidence type="ECO:0000256" key="7">
    <source>
        <dbReference type="ARBA" id="ARBA00022840"/>
    </source>
</evidence>
<organism evidence="14 15">
    <name type="scientific">Novosphingobium cyanobacteriorum</name>
    <dbReference type="NCBI Taxonomy" id="3024215"/>
    <lineage>
        <taxon>Bacteria</taxon>
        <taxon>Pseudomonadati</taxon>
        <taxon>Pseudomonadota</taxon>
        <taxon>Alphaproteobacteria</taxon>
        <taxon>Sphingomonadales</taxon>
        <taxon>Sphingomonadaceae</taxon>
        <taxon>Novosphingobium</taxon>
    </lineage>
</organism>
<dbReference type="SUPFAM" id="SSF55073">
    <property type="entry name" value="Nucleotide cyclase"/>
    <property type="match status" value="1"/>
</dbReference>
<dbReference type="EC" id="4.6.1.1" evidence="3"/>
<evidence type="ECO:0000256" key="12">
    <source>
        <dbReference type="SAM" id="Phobius"/>
    </source>
</evidence>
<dbReference type="Gene3D" id="3.30.70.1230">
    <property type="entry name" value="Nucleotide cyclase"/>
    <property type="match status" value="1"/>
</dbReference>
<keyword evidence="8" id="KW-0460">Magnesium</keyword>
<feature type="domain" description="Guanylate cyclase" evidence="13">
    <location>
        <begin position="257"/>
        <end position="384"/>
    </location>
</feature>
<reference evidence="14 15" key="1">
    <citation type="submission" date="2023-03" db="EMBL/GenBank/DDBJ databases">
        <title>Novosphingobium cyanobacteriorum sp. nov., isolated from a eutrophic reservoir during the Microcystis bloom period.</title>
        <authorList>
            <person name="Kang M."/>
            <person name="Le V."/>
            <person name="Ko S.-R."/>
            <person name="Lee S.-A."/>
            <person name="Ahn C.-Y."/>
        </authorList>
    </citation>
    <scope>NUCLEOTIDE SEQUENCE [LARGE SCALE GENOMIC DNA]</scope>
    <source>
        <strain evidence="14 15">HBC54</strain>
    </source>
</reference>
<gene>
    <name evidence="14" type="ORF">POM99_16535</name>
</gene>
<dbReference type="CDD" id="cd07302">
    <property type="entry name" value="CHD"/>
    <property type="match status" value="1"/>
</dbReference>
<comment type="catalytic activity">
    <reaction evidence="1">
        <text>ATP = 3',5'-cyclic AMP + diphosphate</text>
        <dbReference type="Rhea" id="RHEA:15389"/>
        <dbReference type="ChEBI" id="CHEBI:30616"/>
        <dbReference type="ChEBI" id="CHEBI:33019"/>
        <dbReference type="ChEBI" id="CHEBI:58165"/>
        <dbReference type="EC" id="4.6.1.1"/>
    </reaction>
</comment>
<evidence type="ECO:0000256" key="1">
    <source>
        <dbReference type="ARBA" id="ARBA00001593"/>
    </source>
</evidence>
<dbReference type="PROSITE" id="PS50125">
    <property type="entry name" value="GUANYLATE_CYCLASE_2"/>
    <property type="match status" value="1"/>
</dbReference>
<dbReference type="Pfam" id="PF00211">
    <property type="entry name" value="Guanylate_cyc"/>
    <property type="match status" value="1"/>
</dbReference>
<name>A0ABT6CQU0_9SPHN</name>
<evidence type="ECO:0000256" key="8">
    <source>
        <dbReference type="ARBA" id="ARBA00022842"/>
    </source>
</evidence>
<comment type="subcellular location">
    <subcellularLocation>
        <location evidence="2">Membrane</location>
        <topology evidence="2">Multi-pass membrane protein</topology>
    </subcellularLocation>
</comment>
<feature type="transmembrane region" description="Helical" evidence="12">
    <location>
        <begin position="133"/>
        <end position="153"/>
    </location>
</feature>
<evidence type="ECO:0000259" key="13">
    <source>
        <dbReference type="PROSITE" id="PS50125"/>
    </source>
</evidence>
<feature type="transmembrane region" description="Helical" evidence="12">
    <location>
        <begin position="73"/>
        <end position="91"/>
    </location>
</feature>
<sequence length="445" mass="46940">MALPGAAMGCGMDIEEQPGVFSRFADRETEARYNLRARTLRRPFVRVYGAIFMLVALAYSIVNPIYLQPTENATLAVLLGAALLVCGGYIAATFWDDYVRHPIIDFAALLVLALLVGRINVVLFEHLDGQVSTLHAVGVINRLVITSFAAVTLAGRPQLFLAWLGCDALGWIGQVATGQPELSALVYAILSYCSGALIMIAVNFAVGRTSRSAFKLADQLDAERARNEELVLNMLPPAAVDRIRSGLLVADAYADASVIFIDMVGFSNLAKRVSPGHLVELLNTFFNHADACARELGVEKVKTVGDAYLAIAGGNVPSGNSADAAIAFARAVIAGVAEMGRLGGVDVALRAGIHSGPVVGGVIGATRMAYDYWGDTVNIAARIEGTAEPNGIAISESTWLRAKDRSGFGPPRLITLKGVGDVGVFHCAPVVIEAEEGAEESAAAA</sequence>
<proteinExistence type="predicted"/>
<accession>A0ABT6CQU0</accession>
<evidence type="ECO:0000256" key="2">
    <source>
        <dbReference type="ARBA" id="ARBA00004141"/>
    </source>
</evidence>
<evidence type="ECO:0000256" key="10">
    <source>
        <dbReference type="ARBA" id="ARBA00023136"/>
    </source>
</evidence>
<dbReference type="RefSeq" id="WP_277279590.1">
    <property type="nucleotide sequence ID" value="NZ_JAROCY010000017.1"/>
</dbReference>
<evidence type="ECO:0000256" key="11">
    <source>
        <dbReference type="ARBA" id="ARBA00023239"/>
    </source>
</evidence>
<keyword evidence="7" id="KW-0067">ATP-binding</keyword>
<dbReference type="InterPro" id="IPR029787">
    <property type="entry name" value="Nucleotide_cyclase"/>
</dbReference>
<keyword evidence="10 12" id="KW-0472">Membrane</keyword>
<dbReference type="PANTHER" id="PTHR45627">
    <property type="entry name" value="ADENYLATE CYCLASE TYPE 1"/>
    <property type="match status" value="1"/>
</dbReference>
<protein>
    <recommendedName>
        <fullName evidence="3">adenylate cyclase</fullName>
        <ecNumber evidence="3">4.6.1.1</ecNumber>
    </recommendedName>
</protein>
<dbReference type="EMBL" id="JAROCY010000017">
    <property type="protein sequence ID" value="MDF8334817.1"/>
    <property type="molecule type" value="Genomic_DNA"/>
</dbReference>
<keyword evidence="9 12" id="KW-1133">Transmembrane helix</keyword>
<evidence type="ECO:0000256" key="4">
    <source>
        <dbReference type="ARBA" id="ARBA00022692"/>
    </source>
</evidence>
<evidence type="ECO:0000256" key="5">
    <source>
        <dbReference type="ARBA" id="ARBA00022723"/>
    </source>
</evidence>
<evidence type="ECO:0000313" key="15">
    <source>
        <dbReference type="Proteomes" id="UP001222770"/>
    </source>
</evidence>
<feature type="transmembrane region" description="Helical" evidence="12">
    <location>
        <begin position="184"/>
        <end position="206"/>
    </location>
</feature>
<feature type="transmembrane region" description="Helical" evidence="12">
    <location>
        <begin position="103"/>
        <end position="121"/>
    </location>
</feature>
<dbReference type="Proteomes" id="UP001222770">
    <property type="component" value="Unassembled WGS sequence"/>
</dbReference>
<keyword evidence="4 12" id="KW-0812">Transmembrane</keyword>
<evidence type="ECO:0000256" key="6">
    <source>
        <dbReference type="ARBA" id="ARBA00022741"/>
    </source>
</evidence>
<feature type="transmembrane region" description="Helical" evidence="12">
    <location>
        <begin position="45"/>
        <end position="67"/>
    </location>
</feature>
<evidence type="ECO:0000313" key="14">
    <source>
        <dbReference type="EMBL" id="MDF8334817.1"/>
    </source>
</evidence>
<evidence type="ECO:0000256" key="9">
    <source>
        <dbReference type="ARBA" id="ARBA00022989"/>
    </source>
</evidence>
<dbReference type="InterPro" id="IPR001054">
    <property type="entry name" value="A/G_cyclase"/>
</dbReference>
<keyword evidence="11" id="KW-0456">Lyase</keyword>
<keyword evidence="6" id="KW-0547">Nucleotide-binding</keyword>
<comment type="caution">
    <text evidence="14">The sequence shown here is derived from an EMBL/GenBank/DDBJ whole genome shotgun (WGS) entry which is preliminary data.</text>
</comment>
<keyword evidence="5" id="KW-0479">Metal-binding</keyword>
<dbReference type="PANTHER" id="PTHR45627:SF12">
    <property type="entry name" value="ADENYLATE CYCLASE TYPE 2"/>
    <property type="match status" value="1"/>
</dbReference>
<evidence type="ECO:0000256" key="3">
    <source>
        <dbReference type="ARBA" id="ARBA00012201"/>
    </source>
</evidence>
<keyword evidence="15" id="KW-1185">Reference proteome</keyword>
<dbReference type="SMART" id="SM00044">
    <property type="entry name" value="CYCc"/>
    <property type="match status" value="1"/>
</dbReference>